<feature type="domain" description="GATA-type" evidence="8">
    <location>
        <begin position="176"/>
        <end position="220"/>
    </location>
</feature>
<feature type="compositionally biased region" description="Polar residues" evidence="7">
    <location>
        <begin position="222"/>
        <end position="235"/>
    </location>
</feature>
<evidence type="ECO:0000256" key="7">
    <source>
        <dbReference type="SAM" id="MobiDB-lite"/>
    </source>
</evidence>
<evidence type="ECO:0000256" key="1">
    <source>
        <dbReference type="ARBA" id="ARBA00004123"/>
    </source>
</evidence>
<comment type="caution">
    <text evidence="9">The sequence shown here is derived from an EMBL/GenBank/DDBJ whole genome shotgun (WGS) entry which is preliminary data.</text>
</comment>
<protein>
    <recommendedName>
        <fullName evidence="8">GATA-type domain-containing protein</fullName>
    </recommendedName>
</protein>
<gene>
    <name evidence="10" type="ORF">BB559_001513</name>
    <name evidence="9" type="ORF">BB559_007522</name>
</gene>
<evidence type="ECO:0000256" key="3">
    <source>
        <dbReference type="ARBA" id="ARBA00022771"/>
    </source>
</evidence>
<accession>A0A2T9XWZ8</accession>
<reference evidence="9 11" key="1">
    <citation type="journal article" date="2018" name="MBio">
        <title>Comparative Genomics Reveals the Core Gene Toolbox for the Fungus-Insect Symbiosis.</title>
        <authorList>
            <person name="Wang Y."/>
            <person name="Stata M."/>
            <person name="Wang W."/>
            <person name="Stajich J.E."/>
            <person name="White M.M."/>
            <person name="Moncalvo J.M."/>
        </authorList>
    </citation>
    <scope>NUCLEOTIDE SEQUENCE [LARGE SCALE GENOMIC DNA]</scope>
    <source>
        <strain evidence="9 11">AUS-77-4</strain>
    </source>
</reference>
<dbReference type="PROSITE" id="PS50114">
    <property type="entry name" value="GATA_ZN_FINGER_2"/>
    <property type="match status" value="1"/>
</dbReference>
<evidence type="ECO:0000256" key="2">
    <source>
        <dbReference type="ARBA" id="ARBA00022723"/>
    </source>
</evidence>
<feature type="compositionally biased region" description="Low complexity" evidence="7">
    <location>
        <begin position="247"/>
        <end position="261"/>
    </location>
</feature>
<dbReference type="InterPro" id="IPR000679">
    <property type="entry name" value="Znf_GATA"/>
</dbReference>
<dbReference type="GO" id="GO:0000978">
    <property type="term" value="F:RNA polymerase II cis-regulatory region sequence-specific DNA binding"/>
    <property type="evidence" value="ECO:0007669"/>
    <property type="project" value="TreeGrafter"/>
</dbReference>
<feature type="compositionally biased region" description="Pro residues" evidence="7">
    <location>
        <begin position="80"/>
        <end position="92"/>
    </location>
</feature>
<dbReference type="CDD" id="cd00202">
    <property type="entry name" value="ZnF_GATA"/>
    <property type="match status" value="1"/>
</dbReference>
<keyword evidence="4" id="KW-0862">Zinc</keyword>
<feature type="compositionally biased region" description="Polar residues" evidence="7">
    <location>
        <begin position="136"/>
        <end position="157"/>
    </location>
</feature>
<feature type="compositionally biased region" description="Low complexity" evidence="7">
    <location>
        <begin position="50"/>
        <end position="62"/>
    </location>
</feature>
<dbReference type="Proteomes" id="UP000245699">
    <property type="component" value="Unassembled WGS sequence"/>
</dbReference>
<feature type="region of interest" description="Disordered" evidence="7">
    <location>
        <begin position="28"/>
        <end position="180"/>
    </location>
</feature>
<dbReference type="SMART" id="SM00401">
    <property type="entry name" value="ZnF_GATA"/>
    <property type="match status" value="1"/>
</dbReference>
<feature type="compositionally biased region" description="Polar residues" evidence="7">
    <location>
        <begin position="69"/>
        <end position="78"/>
    </location>
</feature>
<keyword evidence="5" id="KW-0539">Nucleus</keyword>
<evidence type="ECO:0000313" key="11">
    <source>
        <dbReference type="Proteomes" id="UP000245699"/>
    </source>
</evidence>
<organism evidence="9 11">
    <name type="scientific">Furculomyces boomerangus</name>
    <dbReference type="NCBI Taxonomy" id="61424"/>
    <lineage>
        <taxon>Eukaryota</taxon>
        <taxon>Fungi</taxon>
        <taxon>Fungi incertae sedis</taxon>
        <taxon>Zoopagomycota</taxon>
        <taxon>Kickxellomycotina</taxon>
        <taxon>Harpellomycetes</taxon>
        <taxon>Harpellales</taxon>
        <taxon>Harpellaceae</taxon>
        <taxon>Furculomyces</taxon>
    </lineage>
</organism>
<evidence type="ECO:0000313" key="10">
    <source>
        <dbReference type="EMBL" id="PVU98501.1"/>
    </source>
</evidence>
<dbReference type="OrthoDB" id="515401at2759"/>
<dbReference type="Pfam" id="PF00320">
    <property type="entry name" value="GATA"/>
    <property type="match status" value="1"/>
</dbReference>
<dbReference type="EMBL" id="MBFT01000077">
    <property type="protein sequence ID" value="PVU98501.1"/>
    <property type="molecule type" value="Genomic_DNA"/>
</dbReference>
<dbReference type="GO" id="GO:0000981">
    <property type="term" value="F:DNA-binding transcription factor activity, RNA polymerase II-specific"/>
    <property type="evidence" value="ECO:0007669"/>
    <property type="project" value="TreeGrafter"/>
</dbReference>
<dbReference type="SUPFAM" id="SSF57716">
    <property type="entry name" value="Glucocorticoid receptor-like (DNA-binding domain)"/>
    <property type="match status" value="1"/>
</dbReference>
<dbReference type="EMBL" id="MBFT01001269">
    <property type="protein sequence ID" value="PVU84611.1"/>
    <property type="molecule type" value="Genomic_DNA"/>
</dbReference>
<dbReference type="PANTHER" id="PTHR10071">
    <property type="entry name" value="TRANSCRIPTION FACTOR GATA FAMILY MEMBER"/>
    <property type="match status" value="1"/>
</dbReference>
<feature type="compositionally biased region" description="Polar residues" evidence="7">
    <location>
        <begin position="487"/>
        <end position="507"/>
    </location>
</feature>
<dbReference type="Gene3D" id="3.30.50.10">
    <property type="entry name" value="Erythroid Transcription Factor GATA-1, subunit A"/>
    <property type="match status" value="1"/>
</dbReference>
<feature type="compositionally biased region" description="Polar residues" evidence="7">
    <location>
        <begin position="434"/>
        <end position="455"/>
    </location>
</feature>
<feature type="compositionally biased region" description="Low complexity" evidence="7">
    <location>
        <begin position="123"/>
        <end position="135"/>
    </location>
</feature>
<proteinExistence type="predicted"/>
<dbReference type="GO" id="GO:0005634">
    <property type="term" value="C:nucleus"/>
    <property type="evidence" value="ECO:0007669"/>
    <property type="project" value="UniProtKB-SubCell"/>
</dbReference>
<feature type="compositionally biased region" description="Basic residues" evidence="7">
    <location>
        <begin position="459"/>
        <end position="477"/>
    </location>
</feature>
<evidence type="ECO:0000256" key="6">
    <source>
        <dbReference type="PROSITE-ProRule" id="PRU00094"/>
    </source>
</evidence>
<dbReference type="GO" id="GO:0045944">
    <property type="term" value="P:positive regulation of transcription by RNA polymerase II"/>
    <property type="evidence" value="ECO:0007669"/>
    <property type="project" value="TreeGrafter"/>
</dbReference>
<evidence type="ECO:0000256" key="4">
    <source>
        <dbReference type="ARBA" id="ARBA00022833"/>
    </source>
</evidence>
<dbReference type="GO" id="GO:0008270">
    <property type="term" value="F:zinc ion binding"/>
    <property type="evidence" value="ECO:0007669"/>
    <property type="project" value="UniProtKB-KW"/>
</dbReference>
<feature type="compositionally biased region" description="Basic residues" evidence="7">
    <location>
        <begin position="93"/>
        <end position="103"/>
    </location>
</feature>
<name>A0A2T9XWZ8_9FUNG</name>
<evidence type="ECO:0000313" key="9">
    <source>
        <dbReference type="EMBL" id="PVU84611.1"/>
    </source>
</evidence>
<dbReference type="AlphaFoldDB" id="A0A2T9XWZ8"/>
<sequence>MSSFNDYNAGCYLDAHTDSLIKPIARQQISPSEPPNACDILDIPPSLVGPLPSSNPSANAPSFRLTPTPVFQNYLSPQPNTLPPLSPSIPPNKKPKPSSKKIPQKPNKNTPQNIPQILPEIASTSSNSSTLPPNSFELNHSDSSQTSNKNASDLSPNQTTLSLPKKLSKKQSKKYSNQNTSCFNCGTTTTPLWRRTPDRSHKLCNACGLYFRQYNKHRTIHSSTSPGFTLNSPKPKTQKPIEKVSKGSKLSLSTSSTSFSTNSPNTDSINFFHQDTLTFQTHSASSSYIPNNIDPRATLNTFNPQQYFFSNENPSNSLTPISLHPYPGYSGTAPSNFNKGSPNSDFKSIYKNQAPSPTSDQYLFENHSFINKSQSQPFDNIDNLSQHHTLIPSSLPTIEFDRILNANSPDFKINDDSKNNLNNFINLNSITSFSQKTPTSASKSKKNSTPTNDIDQATKIRKKPRVSKLPNSKKKSVSKITSNSSSVPTNQPNMVLDSQSKSPYTTLQTDLNGNKFFSFGPDNKTIPSTSELSPNTNYSTKYTYTNLPNTTPPLDITSSKPNNIQFNPQQEAHTFPKNSFPCSSYIKEAVETSTSFDKSVNTKNSGGSVDRNKSYLEEFINNSQSCDVSSNLNQNMLSLNELNNLCFSQLDISTFYGSGSNTEYFQFPETTSTPSFHNINQIDTENTTSKNSGLNILDFSIPSVNPQNNNQTYNPAFQTSFTIPSNIDKVYTHSTNTREPPNLRHIQASFNNINSDTEHNIVSPFDHIMGFTGINSTDFGYSNNNTPNFYQNGYTNNSTLNYHDNLENGINTNNPLDINFGIGTRQS</sequence>
<evidence type="ECO:0000256" key="5">
    <source>
        <dbReference type="ARBA" id="ARBA00023242"/>
    </source>
</evidence>
<keyword evidence="2" id="KW-0479">Metal-binding</keyword>
<dbReference type="PANTHER" id="PTHR10071:SF281">
    <property type="entry name" value="BOX A-BINDING FACTOR-RELATED"/>
    <property type="match status" value="1"/>
</dbReference>
<dbReference type="InterPro" id="IPR013088">
    <property type="entry name" value="Znf_NHR/GATA"/>
</dbReference>
<feature type="region of interest" description="Disordered" evidence="7">
    <location>
        <begin position="222"/>
        <end position="261"/>
    </location>
</feature>
<dbReference type="GO" id="GO:0000122">
    <property type="term" value="P:negative regulation of transcription by RNA polymerase II"/>
    <property type="evidence" value="ECO:0007669"/>
    <property type="project" value="TreeGrafter"/>
</dbReference>
<dbReference type="STRING" id="61424.A0A2T9XWZ8"/>
<keyword evidence="11" id="KW-1185">Reference proteome</keyword>
<feature type="region of interest" description="Disordered" evidence="7">
    <location>
        <begin position="434"/>
        <end position="507"/>
    </location>
</feature>
<dbReference type="InterPro" id="IPR039355">
    <property type="entry name" value="Transcription_factor_GATA"/>
</dbReference>
<comment type="subcellular location">
    <subcellularLocation>
        <location evidence="1">Nucleus</location>
    </subcellularLocation>
</comment>
<keyword evidence="3 6" id="KW-0863">Zinc-finger</keyword>
<evidence type="ECO:0000259" key="8">
    <source>
        <dbReference type="PROSITE" id="PS50114"/>
    </source>
</evidence>